<name>A0A6A6PL24_9PEZI</name>
<proteinExistence type="predicted"/>
<evidence type="ECO:0000256" key="1">
    <source>
        <dbReference type="SAM" id="MobiDB-lite"/>
    </source>
</evidence>
<dbReference type="RefSeq" id="XP_033586934.1">
    <property type="nucleotide sequence ID" value="XM_033730010.1"/>
</dbReference>
<dbReference type="GeneID" id="54471012"/>
<organism evidence="2 3">
    <name type="scientific">Neohortaea acidophila</name>
    <dbReference type="NCBI Taxonomy" id="245834"/>
    <lineage>
        <taxon>Eukaryota</taxon>
        <taxon>Fungi</taxon>
        <taxon>Dikarya</taxon>
        <taxon>Ascomycota</taxon>
        <taxon>Pezizomycotina</taxon>
        <taxon>Dothideomycetes</taxon>
        <taxon>Dothideomycetidae</taxon>
        <taxon>Mycosphaerellales</taxon>
        <taxon>Teratosphaeriaceae</taxon>
        <taxon>Neohortaea</taxon>
    </lineage>
</organism>
<accession>A0A6A6PL24</accession>
<reference evidence="2" key="1">
    <citation type="journal article" date="2020" name="Stud. Mycol.">
        <title>101 Dothideomycetes genomes: a test case for predicting lifestyles and emergence of pathogens.</title>
        <authorList>
            <person name="Haridas S."/>
            <person name="Albert R."/>
            <person name="Binder M."/>
            <person name="Bloem J."/>
            <person name="Labutti K."/>
            <person name="Salamov A."/>
            <person name="Andreopoulos B."/>
            <person name="Baker S."/>
            <person name="Barry K."/>
            <person name="Bills G."/>
            <person name="Bluhm B."/>
            <person name="Cannon C."/>
            <person name="Castanera R."/>
            <person name="Culley D."/>
            <person name="Daum C."/>
            <person name="Ezra D."/>
            <person name="Gonzalez J."/>
            <person name="Henrissat B."/>
            <person name="Kuo A."/>
            <person name="Liang C."/>
            <person name="Lipzen A."/>
            <person name="Lutzoni F."/>
            <person name="Magnuson J."/>
            <person name="Mondo S."/>
            <person name="Nolan M."/>
            <person name="Ohm R."/>
            <person name="Pangilinan J."/>
            <person name="Park H.-J."/>
            <person name="Ramirez L."/>
            <person name="Alfaro M."/>
            <person name="Sun H."/>
            <person name="Tritt A."/>
            <person name="Yoshinaga Y."/>
            <person name="Zwiers L.-H."/>
            <person name="Turgeon B."/>
            <person name="Goodwin S."/>
            <person name="Spatafora J."/>
            <person name="Crous P."/>
            <person name="Grigoriev I."/>
        </authorList>
    </citation>
    <scope>NUCLEOTIDE SEQUENCE</scope>
    <source>
        <strain evidence="2">CBS 113389</strain>
    </source>
</reference>
<dbReference type="AlphaFoldDB" id="A0A6A6PL24"/>
<feature type="region of interest" description="Disordered" evidence="1">
    <location>
        <begin position="192"/>
        <end position="266"/>
    </location>
</feature>
<sequence>MGAESSSLAGSDPPKKPPLPSNFKPVAVPERDPEAESANLPCHPTEASHFIPYNRHDVAFTSLRLMVYHIDSRSATPIAHLLQQELGDVKAQELLTLFCSSVRGNPRESNGKREIINLAAFKQVCAKIEEARKQHAVRLRRADMQDVDVRYFGSQATIEKFKADKLAVESSNGKPYHLWLVVDEAVRLARTSHRHEHHREDGYPQETVSSQQTCNRRNQDHHQHHASSVRQRDAAHAPGQHLTFPRPHHKFTYLGRAAQRGDCRKQ</sequence>
<keyword evidence="3" id="KW-1185">Reference proteome</keyword>
<dbReference type="EMBL" id="MU001639">
    <property type="protein sequence ID" value="KAF2480364.1"/>
    <property type="molecule type" value="Genomic_DNA"/>
</dbReference>
<evidence type="ECO:0000313" key="2">
    <source>
        <dbReference type="EMBL" id="KAF2480364.1"/>
    </source>
</evidence>
<feature type="region of interest" description="Disordered" evidence="1">
    <location>
        <begin position="1"/>
        <end position="39"/>
    </location>
</feature>
<gene>
    <name evidence="2" type="ORF">BDY17DRAFT_191431</name>
</gene>
<dbReference type="Proteomes" id="UP000799767">
    <property type="component" value="Unassembled WGS sequence"/>
</dbReference>
<evidence type="ECO:0000313" key="3">
    <source>
        <dbReference type="Proteomes" id="UP000799767"/>
    </source>
</evidence>
<feature type="compositionally biased region" description="Polar residues" evidence="1">
    <location>
        <begin position="206"/>
        <end position="216"/>
    </location>
</feature>
<protein>
    <submittedName>
        <fullName evidence="2">Uncharacterized protein</fullName>
    </submittedName>
</protein>